<dbReference type="GO" id="GO:0005886">
    <property type="term" value="C:plasma membrane"/>
    <property type="evidence" value="ECO:0007669"/>
    <property type="project" value="InterPro"/>
</dbReference>
<dbReference type="PANTHER" id="PTHR28013:SF4">
    <property type="entry name" value="MARVEL DOMAIN-CONTAINING PROTEIN"/>
    <property type="match status" value="1"/>
</dbReference>
<dbReference type="Pfam" id="PF06687">
    <property type="entry name" value="SUR7"/>
    <property type="match status" value="1"/>
</dbReference>
<reference evidence="2 3" key="1">
    <citation type="submission" date="2019-05" db="EMBL/GenBank/DDBJ databases">
        <title>Emergence of the Ug99 lineage of the wheat stem rust pathogen through somatic hybridization.</title>
        <authorList>
            <person name="Li F."/>
            <person name="Upadhyaya N.M."/>
            <person name="Sperschneider J."/>
            <person name="Matny O."/>
            <person name="Nguyen-Phuc H."/>
            <person name="Mago R."/>
            <person name="Raley C."/>
            <person name="Miller M.E."/>
            <person name="Silverstein K.A.T."/>
            <person name="Henningsen E."/>
            <person name="Hirsch C.D."/>
            <person name="Visser B."/>
            <person name="Pretorius Z.A."/>
            <person name="Steffenson B.J."/>
            <person name="Schwessinger B."/>
            <person name="Dodds P.N."/>
            <person name="Figueroa M."/>
        </authorList>
    </citation>
    <scope>NUCLEOTIDE SEQUENCE [LARGE SCALE GENOMIC DNA]</scope>
    <source>
        <strain evidence="2 3">Ug99</strain>
    </source>
</reference>
<dbReference type="GO" id="GO:0035838">
    <property type="term" value="C:growing cell tip"/>
    <property type="evidence" value="ECO:0007669"/>
    <property type="project" value="TreeGrafter"/>
</dbReference>
<comment type="caution">
    <text evidence="2">The sequence shown here is derived from an EMBL/GenBank/DDBJ whole genome shotgun (WGS) entry which is preliminary data.</text>
</comment>
<feature type="transmembrane region" description="Helical" evidence="1">
    <location>
        <begin position="6"/>
        <end position="26"/>
    </location>
</feature>
<dbReference type="GO" id="GO:0032153">
    <property type="term" value="C:cell division site"/>
    <property type="evidence" value="ECO:0007669"/>
    <property type="project" value="TreeGrafter"/>
</dbReference>
<proteinExistence type="predicted"/>
<dbReference type="InterPro" id="IPR009571">
    <property type="entry name" value="SUR7/Rim9-like_fungi"/>
</dbReference>
<accession>A0A5B0N8L0</accession>
<dbReference type="InterPro" id="IPR051380">
    <property type="entry name" value="pH-response_reg_palI/RIM9"/>
</dbReference>
<name>A0A5B0N8L0_PUCGR</name>
<sequence>MPIFGPNTLGTLVILLATIALIVVLASAPHHPNLYFLAATVSSKASNLNQAGIIKLGVFGYCISTEQGTEVCPPPSIGYALDPKVMFGLPELPEMIKLSDNIIRNMTKVLVLHVLATILAGLAFISGLVSHIEEFSKTCWTSCFASIPPTNQLAPNSETLWGSQLSLGFCLPSVDASSAPEDACAALDAIRGATSIID</sequence>
<dbReference type="Proteomes" id="UP000325313">
    <property type="component" value="Unassembled WGS sequence"/>
</dbReference>
<evidence type="ECO:0000256" key="1">
    <source>
        <dbReference type="SAM" id="Phobius"/>
    </source>
</evidence>
<protein>
    <submittedName>
        <fullName evidence="2">Uncharacterized protein</fullName>
    </submittedName>
</protein>
<gene>
    <name evidence="2" type="ORF">PGTUg99_000220</name>
</gene>
<keyword evidence="1" id="KW-0472">Membrane</keyword>
<evidence type="ECO:0000313" key="3">
    <source>
        <dbReference type="Proteomes" id="UP000325313"/>
    </source>
</evidence>
<dbReference type="EMBL" id="VDEP01000427">
    <property type="protein sequence ID" value="KAA1084873.1"/>
    <property type="molecule type" value="Genomic_DNA"/>
</dbReference>
<dbReference type="PANTHER" id="PTHR28013">
    <property type="entry name" value="PROTEIN DCV1-RELATED"/>
    <property type="match status" value="1"/>
</dbReference>
<organism evidence="2 3">
    <name type="scientific">Puccinia graminis f. sp. tritici</name>
    <dbReference type="NCBI Taxonomy" id="56615"/>
    <lineage>
        <taxon>Eukaryota</taxon>
        <taxon>Fungi</taxon>
        <taxon>Dikarya</taxon>
        <taxon>Basidiomycota</taxon>
        <taxon>Pucciniomycotina</taxon>
        <taxon>Pucciniomycetes</taxon>
        <taxon>Pucciniales</taxon>
        <taxon>Pucciniaceae</taxon>
        <taxon>Puccinia</taxon>
    </lineage>
</organism>
<keyword evidence="1" id="KW-1133">Transmembrane helix</keyword>
<evidence type="ECO:0000313" key="2">
    <source>
        <dbReference type="EMBL" id="KAA1084873.1"/>
    </source>
</evidence>
<keyword evidence="1" id="KW-0812">Transmembrane</keyword>
<feature type="transmembrane region" description="Helical" evidence="1">
    <location>
        <begin position="109"/>
        <end position="129"/>
    </location>
</feature>
<dbReference type="AlphaFoldDB" id="A0A5B0N8L0"/>